<dbReference type="CDD" id="cd00865">
    <property type="entry name" value="PEBP_bact_arch"/>
    <property type="match status" value="1"/>
</dbReference>
<evidence type="ECO:0000313" key="1">
    <source>
        <dbReference type="EMBL" id="TET46050.1"/>
    </source>
</evidence>
<dbReference type="Pfam" id="PF01161">
    <property type="entry name" value="PBP"/>
    <property type="match status" value="1"/>
</dbReference>
<comment type="caution">
    <text evidence="1">The sequence shown here is derived from an EMBL/GenBank/DDBJ whole genome shotgun (WGS) entry which is preliminary data.</text>
</comment>
<dbReference type="Proteomes" id="UP000315525">
    <property type="component" value="Unassembled WGS sequence"/>
</dbReference>
<dbReference type="InterPro" id="IPR036610">
    <property type="entry name" value="PEBP-like_sf"/>
</dbReference>
<dbReference type="InterPro" id="IPR008914">
    <property type="entry name" value="PEBP"/>
</dbReference>
<dbReference type="Gene3D" id="3.90.280.10">
    <property type="entry name" value="PEBP-like"/>
    <property type="match status" value="1"/>
</dbReference>
<sequence>MSIEIKSSAFEEGGIIPRKHTCDGEDVSPALSWSGVPDGTRGLALICDDPDAPMGIWVHWVIYGIPADTTDLPEAVPAERTVLESVKQGITDFRRIGYGGPCPPKGAPHRYFFKLYALDTDLALDSGITKKELLAAMEGHILAQGQLMGRYGR</sequence>
<dbReference type="NCBIfam" id="TIGR00481">
    <property type="entry name" value="YbhB/YbcL family Raf kinase inhibitor-like protein"/>
    <property type="match status" value="1"/>
</dbReference>
<protein>
    <submittedName>
        <fullName evidence="1">YbhB/YbcL family Raf kinase inhibitor-like protein</fullName>
    </submittedName>
</protein>
<dbReference type="AlphaFoldDB" id="A0A523UU35"/>
<proteinExistence type="predicted"/>
<name>A0A523UU35_UNCT6</name>
<dbReference type="PANTHER" id="PTHR30289">
    <property type="entry name" value="UNCHARACTERIZED PROTEIN YBCL-RELATED"/>
    <property type="match status" value="1"/>
</dbReference>
<evidence type="ECO:0000313" key="2">
    <source>
        <dbReference type="Proteomes" id="UP000315525"/>
    </source>
</evidence>
<accession>A0A523UU35</accession>
<dbReference type="PANTHER" id="PTHR30289:SF1">
    <property type="entry name" value="PEBP (PHOSPHATIDYLETHANOLAMINE-BINDING PROTEIN) FAMILY PROTEIN"/>
    <property type="match status" value="1"/>
</dbReference>
<dbReference type="EMBL" id="SOJN01000070">
    <property type="protein sequence ID" value="TET46050.1"/>
    <property type="molecule type" value="Genomic_DNA"/>
</dbReference>
<reference evidence="1 2" key="1">
    <citation type="submission" date="2019-03" db="EMBL/GenBank/DDBJ databases">
        <title>Metabolic potential of uncultured bacteria and archaea associated with petroleum seepage in deep-sea sediments.</title>
        <authorList>
            <person name="Dong X."/>
            <person name="Hubert C."/>
        </authorList>
    </citation>
    <scope>NUCLEOTIDE SEQUENCE [LARGE SCALE GENOMIC DNA]</scope>
    <source>
        <strain evidence="1">E44_bin18</strain>
    </source>
</reference>
<organism evidence="1 2">
    <name type="scientific">candidate division TA06 bacterium</name>
    <dbReference type="NCBI Taxonomy" id="2250710"/>
    <lineage>
        <taxon>Bacteria</taxon>
        <taxon>Bacteria division TA06</taxon>
    </lineage>
</organism>
<gene>
    <name evidence="1" type="ORF">E3J62_05660</name>
</gene>
<dbReference type="SUPFAM" id="SSF49777">
    <property type="entry name" value="PEBP-like"/>
    <property type="match status" value="1"/>
</dbReference>
<dbReference type="InterPro" id="IPR005247">
    <property type="entry name" value="YbhB_YbcL/LppC-like"/>
</dbReference>